<evidence type="ECO:0000256" key="2">
    <source>
        <dbReference type="ARBA" id="ARBA00022448"/>
    </source>
</evidence>
<feature type="transmembrane region" description="Helical" evidence="10">
    <location>
        <begin position="259"/>
        <end position="281"/>
    </location>
</feature>
<feature type="compositionally biased region" description="Basic and acidic residues" evidence="9">
    <location>
        <begin position="553"/>
        <end position="563"/>
    </location>
</feature>
<dbReference type="SFLD" id="SFLDG01168">
    <property type="entry name" value="Ferric_reductase_subgroup_(FRE"/>
    <property type="match status" value="1"/>
</dbReference>
<dbReference type="Pfam" id="PF08022">
    <property type="entry name" value="FAD_binding_8"/>
    <property type="match status" value="1"/>
</dbReference>
<evidence type="ECO:0000256" key="5">
    <source>
        <dbReference type="ARBA" id="ARBA00022989"/>
    </source>
</evidence>
<dbReference type="STRING" id="1283841.A0A084QA00"/>
<dbReference type="Pfam" id="PF01794">
    <property type="entry name" value="Ferric_reduct"/>
    <property type="match status" value="1"/>
</dbReference>
<dbReference type="GO" id="GO:0005886">
    <property type="term" value="C:plasma membrane"/>
    <property type="evidence" value="ECO:0007669"/>
    <property type="project" value="TreeGrafter"/>
</dbReference>
<dbReference type="Gene3D" id="3.40.50.80">
    <property type="entry name" value="Nucleotide-binding domain of ferredoxin-NADP reductase (FNR) module"/>
    <property type="match status" value="1"/>
</dbReference>
<proteinExistence type="predicted"/>
<dbReference type="OMA" id="VGACWGH"/>
<dbReference type="GO" id="GO:0006826">
    <property type="term" value="P:iron ion transport"/>
    <property type="evidence" value="ECO:0007669"/>
    <property type="project" value="TreeGrafter"/>
</dbReference>
<evidence type="ECO:0000313" key="15">
    <source>
        <dbReference type="Proteomes" id="UP000028524"/>
    </source>
</evidence>
<dbReference type="OrthoDB" id="167398at2759"/>
<dbReference type="PANTHER" id="PTHR32361:SF3">
    <property type="entry name" value="REDUCTASE, PUTATIVE (AFU_ORTHOLOGUE AFUA_6G13750)-RELATED"/>
    <property type="match status" value="1"/>
</dbReference>
<dbReference type="InterPro" id="IPR013130">
    <property type="entry name" value="Fe3_Rdtase_TM_dom"/>
</dbReference>
<dbReference type="InterPro" id="IPR039261">
    <property type="entry name" value="FNR_nucleotide-bd"/>
</dbReference>
<evidence type="ECO:0000259" key="11">
    <source>
        <dbReference type="Pfam" id="PF01794"/>
    </source>
</evidence>
<feature type="transmembrane region" description="Helical" evidence="10">
    <location>
        <begin position="220"/>
        <end position="239"/>
    </location>
</feature>
<evidence type="ECO:0000256" key="7">
    <source>
        <dbReference type="ARBA" id="ARBA00023065"/>
    </source>
</evidence>
<evidence type="ECO:0000256" key="4">
    <source>
        <dbReference type="ARBA" id="ARBA00022982"/>
    </source>
</evidence>
<keyword evidence="2" id="KW-0813">Transport</keyword>
<keyword evidence="7" id="KW-0406">Ion transport</keyword>
<evidence type="ECO:0000256" key="1">
    <source>
        <dbReference type="ARBA" id="ARBA00004141"/>
    </source>
</evidence>
<feature type="domain" description="Ferric reductase NAD binding" evidence="13">
    <location>
        <begin position="466"/>
        <end position="637"/>
    </location>
</feature>
<dbReference type="SUPFAM" id="SSF52343">
    <property type="entry name" value="Ferredoxin reductase-like, C-terminal NADP-linked domain"/>
    <property type="match status" value="1"/>
</dbReference>
<protein>
    <recommendedName>
        <fullName evidence="16">FAD-binding FR-type domain-containing protein</fullName>
    </recommendedName>
</protein>
<feature type="transmembrane region" description="Helical" evidence="10">
    <location>
        <begin position="135"/>
        <end position="158"/>
    </location>
</feature>
<name>A0A084QA00_STAC4</name>
<sequence>MASSSFPQLNARHIQNMSAAESLEPHWGYADRAVPCTNDPGSCEYLDLVYGAHDVGMLYTGIFWGTIGGIILIWTIVRRVHRPASSAWPELADSPSGTPVTGFAKLARTVAVAARRRLLPDALRSVFGRTTRLQVALLAALAGYLLIFSFVGMTYQIWITPVASMPGVYNTRSTLGPWSDRVGVLAYALTPLSIMLCNRESLLSLLTGVPYQSFNFLHRWLGYIIFVQSALHTIGWCIIEIRLYQPQPSVAIGWITQTYMIWGVVAMILLLLLFGLSTPWGIRMTGYETFRKAHYVLAMVYIGACWGHWRQLRCFLLPSLIFWFIDRGVRLVRTAFLHYTELPSGKMGFETGKAVITRFPDAEHGDVLRLDFDLDQDPWIIGQHYYLCFTECSIWQSHPFTPLNAPVVRNGKVKHSYILRAKGGETKKLAQLAETKLAATPTQAVTSVIATGAYGEDIMEHVSPNTNIICVAGGTGVTYVLPVLLELARSPLALDRKIEFIWAVRHTTDLEWIREEMDLLQKLKVALNLKIRIFATRDASSSSKLGSLSESLPNEKKVAKDNTEEISSISSSSQDEAGCACGDEVPVKRMGAGATAEQRHPDLPKLVANFVNGTVRGPTTVIASGPGGMISDLRSIVASHNSGSRVWKGEERFDVRLVCDDRLEW</sequence>
<feature type="transmembrane region" description="Helical" evidence="10">
    <location>
        <begin position="56"/>
        <end position="77"/>
    </location>
</feature>
<dbReference type="AlphaFoldDB" id="A0A084QA00"/>
<feature type="region of interest" description="Disordered" evidence="9">
    <location>
        <begin position="543"/>
        <end position="580"/>
    </location>
</feature>
<reference evidence="14 15" key="1">
    <citation type="journal article" date="2014" name="BMC Genomics">
        <title>Comparative genome sequencing reveals chemotype-specific gene clusters in the toxigenic black mold Stachybotrys.</title>
        <authorList>
            <person name="Semeiks J."/>
            <person name="Borek D."/>
            <person name="Otwinowski Z."/>
            <person name="Grishin N.V."/>
        </authorList>
    </citation>
    <scope>NUCLEOTIDE SEQUENCE [LARGE SCALE GENOMIC DNA]</scope>
    <source>
        <strain evidence="14 15">IBT 40285</strain>
    </source>
</reference>
<accession>A0A084QA00</accession>
<dbReference type="InParanoid" id="A0A084QA00"/>
<evidence type="ECO:0000256" key="8">
    <source>
        <dbReference type="ARBA" id="ARBA00023136"/>
    </source>
</evidence>
<keyword evidence="5 10" id="KW-1133">Transmembrane helix</keyword>
<evidence type="ECO:0000256" key="10">
    <source>
        <dbReference type="SAM" id="Phobius"/>
    </source>
</evidence>
<keyword evidence="6" id="KW-0560">Oxidoreductase</keyword>
<dbReference type="InterPro" id="IPR013112">
    <property type="entry name" value="FAD-bd_8"/>
</dbReference>
<keyword evidence="3 10" id="KW-0812">Transmembrane</keyword>
<dbReference type="InterPro" id="IPR013121">
    <property type="entry name" value="Fe_red_NAD-bd_6"/>
</dbReference>
<dbReference type="SFLD" id="SFLDS00052">
    <property type="entry name" value="Ferric_Reductase_Domain"/>
    <property type="match status" value="1"/>
</dbReference>
<dbReference type="InterPro" id="IPR051410">
    <property type="entry name" value="Ferric/Cupric_Reductase"/>
</dbReference>
<dbReference type="PANTHER" id="PTHR32361">
    <property type="entry name" value="FERRIC/CUPRIC REDUCTASE TRANSMEMBRANE COMPONENT"/>
    <property type="match status" value="1"/>
</dbReference>
<feature type="compositionally biased region" description="Low complexity" evidence="9">
    <location>
        <begin position="543"/>
        <end position="552"/>
    </location>
</feature>
<evidence type="ECO:0000256" key="3">
    <source>
        <dbReference type="ARBA" id="ARBA00022692"/>
    </source>
</evidence>
<dbReference type="HOGENOM" id="CLU_016134_0_0_1"/>
<keyword evidence="4" id="KW-0249">Electron transport</keyword>
<dbReference type="Proteomes" id="UP000028524">
    <property type="component" value="Unassembled WGS sequence"/>
</dbReference>
<dbReference type="GO" id="GO:0015677">
    <property type="term" value="P:copper ion import"/>
    <property type="evidence" value="ECO:0007669"/>
    <property type="project" value="TreeGrafter"/>
</dbReference>
<dbReference type="Pfam" id="PF08030">
    <property type="entry name" value="NAD_binding_6"/>
    <property type="match status" value="1"/>
</dbReference>
<evidence type="ECO:0000259" key="13">
    <source>
        <dbReference type="Pfam" id="PF08030"/>
    </source>
</evidence>
<feature type="domain" description="FAD-binding 8" evidence="12">
    <location>
        <begin position="365"/>
        <end position="456"/>
    </location>
</feature>
<evidence type="ECO:0000313" key="14">
    <source>
        <dbReference type="EMBL" id="KFA60785.1"/>
    </source>
</evidence>
<dbReference type="CDD" id="cd06186">
    <property type="entry name" value="NOX_Duox_like_FAD_NADP"/>
    <property type="match status" value="1"/>
</dbReference>
<organism evidence="14 15">
    <name type="scientific">Stachybotrys chlorohalonatus (strain IBT 40285)</name>
    <dbReference type="NCBI Taxonomy" id="1283841"/>
    <lineage>
        <taxon>Eukaryota</taxon>
        <taxon>Fungi</taxon>
        <taxon>Dikarya</taxon>
        <taxon>Ascomycota</taxon>
        <taxon>Pezizomycotina</taxon>
        <taxon>Sordariomycetes</taxon>
        <taxon>Hypocreomycetidae</taxon>
        <taxon>Hypocreales</taxon>
        <taxon>Stachybotryaceae</taxon>
        <taxon>Stachybotrys</taxon>
    </lineage>
</organism>
<keyword evidence="15" id="KW-1185">Reference proteome</keyword>
<gene>
    <name evidence="14" type="ORF">S40285_06328</name>
</gene>
<dbReference type="GO" id="GO:0006879">
    <property type="term" value="P:intracellular iron ion homeostasis"/>
    <property type="evidence" value="ECO:0007669"/>
    <property type="project" value="TreeGrafter"/>
</dbReference>
<feature type="domain" description="Ferric oxidoreductase" evidence="11">
    <location>
        <begin position="183"/>
        <end position="305"/>
    </location>
</feature>
<dbReference type="EMBL" id="KL660890">
    <property type="protein sequence ID" value="KFA60785.1"/>
    <property type="molecule type" value="Genomic_DNA"/>
</dbReference>
<comment type="subcellular location">
    <subcellularLocation>
        <location evidence="1">Membrane</location>
        <topology evidence="1">Multi-pass membrane protein</topology>
    </subcellularLocation>
</comment>
<evidence type="ECO:0000259" key="12">
    <source>
        <dbReference type="Pfam" id="PF08022"/>
    </source>
</evidence>
<evidence type="ECO:0000256" key="6">
    <source>
        <dbReference type="ARBA" id="ARBA00023002"/>
    </source>
</evidence>
<dbReference type="GO" id="GO:0000293">
    <property type="term" value="F:ferric-chelate reductase activity"/>
    <property type="evidence" value="ECO:0007669"/>
    <property type="project" value="UniProtKB-ARBA"/>
</dbReference>
<evidence type="ECO:0008006" key="16">
    <source>
        <dbReference type="Google" id="ProtNLM"/>
    </source>
</evidence>
<evidence type="ECO:0000256" key="9">
    <source>
        <dbReference type="SAM" id="MobiDB-lite"/>
    </source>
</evidence>
<keyword evidence="8 10" id="KW-0472">Membrane</keyword>